<sequence length="98" mass="11447">MTFPRSKKSNYELTRDVKTLENELKYLKRTIYREPHLLSIGKWPPPPPERHSSSIEARLDRLEDSISLIVDFLGVEVKNQPSKKLVKRKKKSKAKSES</sequence>
<accession>A0A9X3J670</accession>
<evidence type="ECO:0000313" key="1">
    <source>
        <dbReference type="EMBL" id="MCY1720196.1"/>
    </source>
</evidence>
<gene>
    <name evidence="1" type="ORF">OU798_07570</name>
</gene>
<protein>
    <submittedName>
        <fullName evidence="1">Uncharacterized protein</fullName>
    </submittedName>
</protein>
<dbReference type="RefSeq" id="WP_343332530.1">
    <property type="nucleotide sequence ID" value="NZ_JAPOHD010000013.1"/>
</dbReference>
<evidence type="ECO:0000313" key="2">
    <source>
        <dbReference type="Proteomes" id="UP001145087"/>
    </source>
</evidence>
<dbReference type="Proteomes" id="UP001145087">
    <property type="component" value="Unassembled WGS sequence"/>
</dbReference>
<dbReference type="EMBL" id="JAPOHD010000013">
    <property type="protein sequence ID" value="MCY1720196.1"/>
    <property type="molecule type" value="Genomic_DNA"/>
</dbReference>
<reference evidence="1" key="1">
    <citation type="submission" date="2022-11" db="EMBL/GenBank/DDBJ databases">
        <title>Marilongibacter aestuarii gen. nov., sp. nov., isolated from tidal flat sediment.</title>
        <authorList>
            <person name="Jiayan W."/>
        </authorList>
    </citation>
    <scope>NUCLEOTIDE SEQUENCE</scope>
    <source>
        <strain evidence="1">Z1-6</strain>
    </source>
</reference>
<keyword evidence="2" id="KW-1185">Reference proteome</keyword>
<comment type="caution">
    <text evidence="1">The sequence shown here is derived from an EMBL/GenBank/DDBJ whole genome shotgun (WGS) entry which is preliminary data.</text>
</comment>
<proteinExistence type="predicted"/>
<name>A0A9X3J670_9BACT</name>
<organism evidence="1 2">
    <name type="scientific">Draconibacterium aestuarii</name>
    <dbReference type="NCBI Taxonomy" id="2998507"/>
    <lineage>
        <taxon>Bacteria</taxon>
        <taxon>Pseudomonadati</taxon>
        <taxon>Bacteroidota</taxon>
        <taxon>Bacteroidia</taxon>
        <taxon>Marinilabiliales</taxon>
        <taxon>Prolixibacteraceae</taxon>
        <taxon>Draconibacterium</taxon>
    </lineage>
</organism>
<dbReference type="AlphaFoldDB" id="A0A9X3J670"/>